<dbReference type="Gene3D" id="3.30.70.100">
    <property type="match status" value="1"/>
</dbReference>
<feature type="non-terminal residue" evidence="2">
    <location>
        <position position="40"/>
    </location>
</feature>
<gene>
    <name evidence="2" type="ORF">MNBD_DELTA03-1818</name>
</gene>
<protein>
    <submittedName>
        <fullName evidence="2">[NiFe] hydrogenase metallocenter assembly protein HypF</fullName>
    </submittedName>
</protein>
<dbReference type="GO" id="GO:0008270">
    <property type="term" value="F:zinc ion binding"/>
    <property type="evidence" value="ECO:0007669"/>
    <property type="project" value="TreeGrafter"/>
</dbReference>
<dbReference type="GO" id="GO:0016743">
    <property type="term" value="F:carboxyl- or carbamoyltransferase activity"/>
    <property type="evidence" value="ECO:0007669"/>
    <property type="project" value="TreeGrafter"/>
</dbReference>
<dbReference type="Pfam" id="PF00708">
    <property type="entry name" value="Acylphosphatase"/>
    <property type="match status" value="1"/>
</dbReference>
<dbReference type="InterPro" id="IPR036046">
    <property type="entry name" value="Acylphosphatase-like_dom_sf"/>
</dbReference>
<dbReference type="PROSITE" id="PS00150">
    <property type="entry name" value="ACYLPHOSPHATASE_1"/>
    <property type="match status" value="1"/>
</dbReference>
<name>A0A3B0VDQ6_9ZZZZ</name>
<dbReference type="AlphaFoldDB" id="A0A3B0VDQ6"/>
<dbReference type="SUPFAM" id="SSF54975">
    <property type="entry name" value="Acylphosphatase/BLUF domain-like"/>
    <property type="match status" value="1"/>
</dbReference>
<dbReference type="EMBL" id="UOEX01000107">
    <property type="protein sequence ID" value="VAW34959.1"/>
    <property type="molecule type" value="Genomic_DNA"/>
</dbReference>
<reference evidence="2" key="1">
    <citation type="submission" date="2018-06" db="EMBL/GenBank/DDBJ databases">
        <authorList>
            <person name="Zhirakovskaya E."/>
        </authorList>
    </citation>
    <scope>NUCLEOTIDE SEQUENCE</scope>
</reference>
<accession>A0A3B0VDQ6</accession>
<evidence type="ECO:0000259" key="1">
    <source>
        <dbReference type="PROSITE" id="PS51160"/>
    </source>
</evidence>
<dbReference type="PANTHER" id="PTHR42959:SF1">
    <property type="entry name" value="CARBAMOYLTRANSFERASE HYPF"/>
    <property type="match status" value="1"/>
</dbReference>
<organism evidence="2">
    <name type="scientific">hydrothermal vent metagenome</name>
    <dbReference type="NCBI Taxonomy" id="652676"/>
    <lineage>
        <taxon>unclassified sequences</taxon>
        <taxon>metagenomes</taxon>
        <taxon>ecological metagenomes</taxon>
    </lineage>
</organism>
<dbReference type="GO" id="GO:0051604">
    <property type="term" value="P:protein maturation"/>
    <property type="evidence" value="ECO:0007669"/>
    <property type="project" value="TreeGrafter"/>
</dbReference>
<evidence type="ECO:0000313" key="2">
    <source>
        <dbReference type="EMBL" id="VAW34959.1"/>
    </source>
</evidence>
<proteinExistence type="predicted"/>
<dbReference type="PROSITE" id="PS51160">
    <property type="entry name" value="ACYLPHOSPHATASE_3"/>
    <property type="match status" value="1"/>
</dbReference>
<feature type="domain" description="Acylphosphatase-like" evidence="1">
    <location>
        <begin position="3"/>
        <end position="40"/>
    </location>
</feature>
<dbReference type="PANTHER" id="PTHR42959">
    <property type="entry name" value="CARBAMOYLTRANSFERASE"/>
    <property type="match status" value="1"/>
</dbReference>
<sequence length="40" mass="4135">MTGTKITVRGIVQGVGFRPFVYRLATGMGFSGSVANTAEG</sequence>
<dbReference type="InterPro" id="IPR017968">
    <property type="entry name" value="Acylphosphatase_CS"/>
</dbReference>
<dbReference type="InterPro" id="IPR001792">
    <property type="entry name" value="Acylphosphatase-like_dom"/>
</dbReference>
<dbReference type="InterPro" id="IPR051060">
    <property type="entry name" value="Carbamoyltrans_HypF-like"/>
</dbReference>